<dbReference type="Gene3D" id="3.40.1350.60">
    <property type="match status" value="1"/>
</dbReference>
<gene>
    <name evidence="2" type="ORF">SAMN03080603_01147</name>
</gene>
<evidence type="ECO:0000313" key="2">
    <source>
        <dbReference type="EMBL" id="SDX92319.1"/>
    </source>
</evidence>
<sequence>MRGTKHEALNYKISDGPLILGHFLRRKNRFVVQVEIEGAATFAYLPNPGRLWEILLPGVLLLLAPSKGELPFVVMAAKRRGDWVLLHTHVVNDVVDWMIRHDLVPDLSGAKILEREVAVNKSRIDFLLERCGRKIFLEVKSCTLFGSYVAAFPDAVTARGKRHIEELALLAKDGYEVALLFLVNSLRPKFFLPDYHTDLAFSEALAENRHAVDVMPLGVRWSEEMKMGDLPAKLPVPWGLIEEEMADRGAYLSIFEVDGFREIDIGALGRVQLRPGFYVYAGSGKKNLTARINRHLRRRKVLHWHVDYLREVSESVLNLPIRTADDIECYLAASMNEIANDIVSNFGCSDCRCDSHLFYFSSDPLKRSDFMDRLLYFRFDRLWDKINTRQWEECK</sequence>
<dbReference type="Pfam" id="PF17746">
    <property type="entry name" value="SfsA_N"/>
    <property type="match status" value="1"/>
</dbReference>
<dbReference type="Pfam" id="PF01986">
    <property type="entry name" value="DUF123"/>
    <property type="match status" value="1"/>
</dbReference>
<reference evidence="3" key="1">
    <citation type="submission" date="2016-10" db="EMBL/GenBank/DDBJ databases">
        <authorList>
            <person name="Varghese N."/>
            <person name="Submissions S."/>
        </authorList>
    </citation>
    <scope>NUCLEOTIDE SEQUENCE [LARGE SCALE GENOMIC DNA]</scope>
    <source>
        <strain evidence="3">DSM 13490</strain>
    </source>
</reference>
<dbReference type="Pfam" id="PF03749">
    <property type="entry name" value="SfsA"/>
    <property type="match status" value="1"/>
</dbReference>
<evidence type="ECO:0000313" key="3">
    <source>
        <dbReference type="Proteomes" id="UP000199266"/>
    </source>
</evidence>
<dbReference type="InterPro" id="IPR040452">
    <property type="entry name" value="SfsA_C"/>
</dbReference>
<dbReference type="InterPro" id="IPR002837">
    <property type="entry name" value="DUF123"/>
</dbReference>
<protein>
    <submittedName>
        <fullName evidence="2">Sugar fermentation stimulation protein A</fullName>
    </submittedName>
</protein>
<dbReference type="GO" id="GO:0003677">
    <property type="term" value="F:DNA binding"/>
    <property type="evidence" value="ECO:0007669"/>
    <property type="project" value="InterPro"/>
</dbReference>
<dbReference type="RefSeq" id="WP_091461270.1">
    <property type="nucleotide sequence ID" value="NZ_FNPD01000006.1"/>
</dbReference>
<organism evidence="2 3">
    <name type="scientific">Acetomicrobium thermoterrenum DSM 13490</name>
    <dbReference type="NCBI Taxonomy" id="1120987"/>
    <lineage>
        <taxon>Bacteria</taxon>
        <taxon>Thermotogati</taxon>
        <taxon>Synergistota</taxon>
        <taxon>Synergistia</taxon>
        <taxon>Synergistales</taxon>
        <taxon>Acetomicrobiaceae</taxon>
        <taxon>Acetomicrobium</taxon>
    </lineage>
</organism>
<proteinExistence type="predicted"/>
<name>A0A1H3FQA9_9BACT</name>
<dbReference type="InterPro" id="IPR005224">
    <property type="entry name" value="SfsA"/>
</dbReference>
<dbReference type="Gene3D" id="2.40.50.580">
    <property type="match status" value="1"/>
</dbReference>
<dbReference type="CDD" id="cd10441">
    <property type="entry name" value="GIY-YIG_COG1833"/>
    <property type="match status" value="1"/>
</dbReference>
<dbReference type="EMBL" id="FNPD01000006">
    <property type="protein sequence ID" value="SDX92319.1"/>
    <property type="molecule type" value="Genomic_DNA"/>
</dbReference>
<dbReference type="PANTHER" id="PTHR30545">
    <property type="entry name" value="SUGAR FERMENTATION STIMULATION PROTEIN A"/>
    <property type="match status" value="1"/>
</dbReference>
<dbReference type="Proteomes" id="UP000199266">
    <property type="component" value="Unassembled WGS sequence"/>
</dbReference>
<dbReference type="CDD" id="cd22359">
    <property type="entry name" value="SfsA-like_bacterial"/>
    <property type="match status" value="1"/>
</dbReference>
<dbReference type="PANTHER" id="PTHR30545:SF2">
    <property type="entry name" value="SUGAR FERMENTATION STIMULATION PROTEIN A"/>
    <property type="match status" value="1"/>
</dbReference>
<dbReference type="SMART" id="SM00465">
    <property type="entry name" value="GIYc"/>
    <property type="match status" value="1"/>
</dbReference>
<keyword evidence="3" id="KW-1185">Reference proteome</keyword>
<evidence type="ECO:0000259" key="1">
    <source>
        <dbReference type="SMART" id="SM00465"/>
    </source>
</evidence>
<feature type="domain" description="GIY-YIG" evidence="1">
    <location>
        <begin position="264"/>
        <end position="361"/>
    </location>
</feature>
<dbReference type="InterPro" id="IPR041465">
    <property type="entry name" value="SfsA_N"/>
</dbReference>
<dbReference type="NCBIfam" id="TIGR00230">
    <property type="entry name" value="sfsA"/>
    <property type="match status" value="1"/>
</dbReference>
<dbReference type="AlphaFoldDB" id="A0A1H3FQA9"/>
<accession>A0A1H3FQA9</accession>
<dbReference type="InterPro" id="IPR000305">
    <property type="entry name" value="GIY-YIG_endonuc"/>
</dbReference>